<evidence type="ECO:0000313" key="11">
    <source>
        <dbReference type="Proteomes" id="UP001377804"/>
    </source>
</evidence>
<evidence type="ECO:0000259" key="9">
    <source>
        <dbReference type="Pfam" id="PF02863"/>
    </source>
</evidence>
<evidence type="ECO:0000256" key="1">
    <source>
        <dbReference type="ARBA" id="ARBA00004496"/>
    </source>
</evidence>
<dbReference type="Proteomes" id="UP001377804">
    <property type="component" value="Unassembled WGS sequence"/>
</dbReference>
<evidence type="ECO:0000313" key="10">
    <source>
        <dbReference type="EMBL" id="MEJ6348658.1"/>
    </source>
</evidence>
<dbReference type="EMBL" id="JAWMWG010000001">
    <property type="protein sequence ID" value="MEJ6348658.1"/>
    <property type="molecule type" value="Genomic_DNA"/>
</dbReference>
<name>A0ABU8SGZ8_9LACO</name>
<comment type="subcellular location">
    <subcellularLocation>
        <location evidence="1 7">Cytoplasm</location>
    </subcellularLocation>
</comment>
<evidence type="ECO:0000256" key="2">
    <source>
        <dbReference type="ARBA" id="ARBA00008316"/>
    </source>
</evidence>
<evidence type="ECO:0000256" key="6">
    <source>
        <dbReference type="ARBA" id="ARBA00023163"/>
    </source>
</evidence>
<dbReference type="RefSeq" id="WP_339970043.1">
    <property type="nucleotide sequence ID" value="NZ_JAWMWG010000001.1"/>
</dbReference>
<comment type="function">
    <text evidence="7">Regulates arginine biosynthesis genes.</text>
</comment>
<dbReference type="Pfam" id="PF02863">
    <property type="entry name" value="Arg_repressor_C"/>
    <property type="match status" value="1"/>
</dbReference>
<keyword evidence="11" id="KW-1185">Reference proteome</keyword>
<keyword evidence="6 7" id="KW-0804">Transcription</keyword>
<keyword evidence="7" id="KW-0678">Repressor</keyword>
<protein>
    <recommendedName>
        <fullName evidence="7">Arginine repressor</fullName>
    </recommendedName>
</protein>
<dbReference type="Gene3D" id="3.30.1360.40">
    <property type="match status" value="1"/>
</dbReference>
<comment type="pathway">
    <text evidence="7">Amino-acid biosynthesis; L-arginine biosynthesis [regulation].</text>
</comment>
<keyword evidence="7" id="KW-0055">Arginine biosynthesis</keyword>
<dbReference type="SUPFAM" id="SSF46785">
    <property type="entry name" value="Winged helix' DNA-binding domain"/>
    <property type="match status" value="1"/>
</dbReference>
<evidence type="ECO:0000256" key="7">
    <source>
        <dbReference type="HAMAP-Rule" id="MF_00173"/>
    </source>
</evidence>
<keyword evidence="5 7" id="KW-0238">DNA-binding</keyword>
<dbReference type="PRINTS" id="PR01467">
    <property type="entry name" value="ARGREPRESSOR"/>
</dbReference>
<dbReference type="InterPro" id="IPR036390">
    <property type="entry name" value="WH_DNA-bd_sf"/>
</dbReference>
<dbReference type="InterPro" id="IPR001669">
    <property type="entry name" value="Arg_repress"/>
</dbReference>
<dbReference type="PANTHER" id="PTHR34471">
    <property type="entry name" value="ARGININE REPRESSOR"/>
    <property type="match status" value="1"/>
</dbReference>
<feature type="domain" description="Arginine repressor C-terminal" evidence="9">
    <location>
        <begin position="82"/>
        <end position="147"/>
    </location>
</feature>
<proteinExistence type="inferred from homology"/>
<dbReference type="SUPFAM" id="SSF55252">
    <property type="entry name" value="C-terminal domain of arginine repressor"/>
    <property type="match status" value="1"/>
</dbReference>
<dbReference type="InterPro" id="IPR020900">
    <property type="entry name" value="Arg_repress_DNA-bd"/>
</dbReference>
<sequence>MKQKKRRQDELLKILKNEHIQTQSELMDHLNDKGISITQATLSRDMKELGIIKLIQDDSQMSYVVSGTQEIDDLTQLKEVFTNNVQDVLQIQFTVIIKCNPNSANVLSALIDNHGYPELVASLAGYDTIVCYCINETEAKKLREDFLKLK</sequence>
<evidence type="ECO:0000259" key="8">
    <source>
        <dbReference type="Pfam" id="PF01316"/>
    </source>
</evidence>
<dbReference type="PANTHER" id="PTHR34471:SF1">
    <property type="entry name" value="ARGININE REPRESSOR"/>
    <property type="match status" value="1"/>
</dbReference>
<dbReference type="InterPro" id="IPR036251">
    <property type="entry name" value="Arg_repress_C_sf"/>
</dbReference>
<evidence type="ECO:0000256" key="5">
    <source>
        <dbReference type="ARBA" id="ARBA00023125"/>
    </source>
</evidence>
<keyword evidence="3 7" id="KW-0963">Cytoplasm</keyword>
<keyword evidence="7" id="KW-0028">Amino-acid biosynthesis</keyword>
<comment type="caution">
    <text evidence="10">The sequence shown here is derived from an EMBL/GenBank/DDBJ whole genome shotgun (WGS) entry which is preliminary data.</text>
</comment>
<feature type="domain" description="Arginine repressor DNA-binding" evidence="8">
    <location>
        <begin position="3"/>
        <end position="69"/>
    </location>
</feature>
<reference evidence="10 11" key="1">
    <citation type="submission" date="2023-10" db="EMBL/GenBank/DDBJ databases">
        <title>Holzapfeliella saturejae sp. nov. isolated from Satureja montana flowers.</title>
        <authorList>
            <person name="Alcantara C."/>
            <person name="Zuniga M."/>
            <person name="Landete J.M."/>
            <person name="Monedero V."/>
        </authorList>
    </citation>
    <scope>NUCLEOTIDE SEQUENCE [LARGE SCALE GENOMIC DNA]</scope>
    <source>
        <strain evidence="10 11">He02</strain>
    </source>
</reference>
<dbReference type="InterPro" id="IPR036388">
    <property type="entry name" value="WH-like_DNA-bd_sf"/>
</dbReference>
<evidence type="ECO:0000256" key="3">
    <source>
        <dbReference type="ARBA" id="ARBA00022490"/>
    </source>
</evidence>
<dbReference type="HAMAP" id="MF_00173">
    <property type="entry name" value="Arg_repressor"/>
    <property type="match status" value="1"/>
</dbReference>
<organism evidence="10 11">
    <name type="scientific">Holzapfeliella saturejae</name>
    <dbReference type="NCBI Taxonomy" id="3082953"/>
    <lineage>
        <taxon>Bacteria</taxon>
        <taxon>Bacillati</taxon>
        <taxon>Bacillota</taxon>
        <taxon>Bacilli</taxon>
        <taxon>Lactobacillales</taxon>
        <taxon>Lactobacillaceae</taxon>
        <taxon>Holzapfeliella</taxon>
    </lineage>
</organism>
<keyword evidence="4 7" id="KW-0805">Transcription regulation</keyword>
<accession>A0ABU8SGZ8</accession>
<comment type="similarity">
    <text evidence="2 7">Belongs to the ArgR family.</text>
</comment>
<dbReference type="InterPro" id="IPR020899">
    <property type="entry name" value="Arg_repress_C"/>
</dbReference>
<gene>
    <name evidence="7" type="primary">argR</name>
    <name evidence="10" type="ORF">R4Y45_05375</name>
</gene>
<dbReference type="Gene3D" id="1.10.10.10">
    <property type="entry name" value="Winged helix-like DNA-binding domain superfamily/Winged helix DNA-binding domain"/>
    <property type="match status" value="1"/>
</dbReference>
<evidence type="ECO:0000256" key="4">
    <source>
        <dbReference type="ARBA" id="ARBA00023015"/>
    </source>
</evidence>
<dbReference type="Pfam" id="PF01316">
    <property type="entry name" value="Arg_repressor"/>
    <property type="match status" value="1"/>
</dbReference>